<keyword evidence="4" id="KW-0547">Nucleotide-binding</keyword>
<dbReference type="InterPro" id="IPR001650">
    <property type="entry name" value="Helicase_C-like"/>
</dbReference>
<dbReference type="GeneID" id="19324367"/>
<dbReference type="GO" id="GO:0005634">
    <property type="term" value="C:nucleus"/>
    <property type="evidence" value="ECO:0007669"/>
    <property type="project" value="UniProtKB-SubCell"/>
</dbReference>
<comment type="subcellular location">
    <subcellularLocation>
        <location evidence="12">Nucleus</location>
    </subcellularLocation>
</comment>
<evidence type="ECO:0000313" key="16">
    <source>
        <dbReference type="EMBL" id="EOO00548.1"/>
    </source>
</evidence>
<dbReference type="EMBL" id="KB933070">
    <property type="protein sequence ID" value="EOO00548.1"/>
    <property type="molecule type" value="Genomic_DNA"/>
</dbReference>
<dbReference type="AlphaFoldDB" id="R8BME1"/>
<dbReference type="CDD" id="cd18801">
    <property type="entry name" value="SF2_C_FANCM_Hef"/>
    <property type="match status" value="1"/>
</dbReference>
<keyword evidence="5" id="KW-0227">DNA damage</keyword>
<evidence type="ECO:0000259" key="14">
    <source>
        <dbReference type="PROSITE" id="PS51192"/>
    </source>
</evidence>
<feature type="compositionally biased region" description="Basic residues" evidence="13">
    <location>
        <begin position="688"/>
        <end position="709"/>
    </location>
</feature>
<name>R8BME1_PHAM7</name>
<evidence type="ECO:0000256" key="5">
    <source>
        <dbReference type="ARBA" id="ARBA00022763"/>
    </source>
</evidence>
<dbReference type="FunFam" id="3.40.50.300:FF:001992">
    <property type="entry name" value="ATP-dependent RNA helicase, putative"/>
    <property type="match status" value="1"/>
</dbReference>
<dbReference type="InterPro" id="IPR027417">
    <property type="entry name" value="P-loop_NTPase"/>
</dbReference>
<keyword evidence="9" id="KW-0238">DNA-binding</keyword>
<dbReference type="GO" id="GO:0043138">
    <property type="term" value="F:3'-5' DNA helicase activity"/>
    <property type="evidence" value="ECO:0007669"/>
    <property type="project" value="InterPro"/>
</dbReference>
<dbReference type="Gene3D" id="3.40.50.300">
    <property type="entry name" value="P-loop containing nucleotide triphosphate hydrolases"/>
    <property type="match status" value="2"/>
</dbReference>
<evidence type="ECO:0000256" key="7">
    <source>
        <dbReference type="ARBA" id="ARBA00022806"/>
    </source>
</evidence>
<accession>R8BME1</accession>
<keyword evidence="10" id="KW-0234">DNA repair</keyword>
<keyword evidence="7 16" id="KW-0347">Helicase</keyword>
<feature type="domain" description="Helicase C-terminal" evidence="15">
    <location>
        <begin position="254"/>
        <end position="414"/>
    </location>
</feature>
<dbReference type="SMART" id="SM00490">
    <property type="entry name" value="HELICc"/>
    <property type="match status" value="1"/>
</dbReference>
<feature type="region of interest" description="Disordered" evidence="13">
    <location>
        <begin position="437"/>
        <end position="460"/>
    </location>
</feature>
<dbReference type="Gene3D" id="1.20.1320.20">
    <property type="entry name" value="hef helicase domain"/>
    <property type="match status" value="1"/>
</dbReference>
<dbReference type="PROSITE" id="PS51194">
    <property type="entry name" value="HELICASE_CTER"/>
    <property type="match status" value="1"/>
</dbReference>
<comment type="similarity">
    <text evidence="2 12">Belongs to the DEAD box helicase family. DEAH subfamily. FANCM sub-subfamily.</text>
</comment>
<dbReference type="EC" id="3.6.4.12" evidence="12"/>
<organism evidence="16 17">
    <name type="scientific">Phaeoacremonium minimum (strain UCR-PA7)</name>
    <name type="common">Esca disease fungus</name>
    <name type="synonym">Togninia minima</name>
    <dbReference type="NCBI Taxonomy" id="1286976"/>
    <lineage>
        <taxon>Eukaryota</taxon>
        <taxon>Fungi</taxon>
        <taxon>Dikarya</taxon>
        <taxon>Ascomycota</taxon>
        <taxon>Pezizomycotina</taxon>
        <taxon>Sordariomycetes</taxon>
        <taxon>Sordariomycetidae</taxon>
        <taxon>Togniniales</taxon>
        <taxon>Togniniaceae</taxon>
        <taxon>Phaeoacremonium</taxon>
    </lineage>
</organism>
<keyword evidence="6" id="KW-0378">Hydrolase</keyword>
<proteinExistence type="inferred from homology"/>
<evidence type="ECO:0000259" key="15">
    <source>
        <dbReference type="PROSITE" id="PS51194"/>
    </source>
</evidence>
<dbReference type="GO" id="GO:0000400">
    <property type="term" value="F:four-way junction DNA binding"/>
    <property type="evidence" value="ECO:0007669"/>
    <property type="project" value="TreeGrafter"/>
</dbReference>
<feature type="compositionally biased region" description="Low complexity" evidence="13">
    <location>
        <begin position="756"/>
        <end position="767"/>
    </location>
</feature>
<protein>
    <recommendedName>
        <fullName evidence="12">ATP-dependent DNA helicase</fullName>
        <ecNumber evidence="12">3.6.4.12</ecNumber>
    </recommendedName>
</protein>
<feature type="compositionally biased region" description="Basic residues" evidence="13">
    <location>
        <begin position="637"/>
        <end position="654"/>
    </location>
</feature>
<dbReference type="Pfam" id="PF00271">
    <property type="entry name" value="Helicase_C"/>
    <property type="match status" value="1"/>
</dbReference>
<dbReference type="KEGG" id="tmn:UCRPA7_3966"/>
<evidence type="ECO:0000256" key="1">
    <source>
        <dbReference type="ARBA" id="ARBA00003813"/>
    </source>
</evidence>
<feature type="compositionally biased region" description="Polar residues" evidence="13">
    <location>
        <begin position="795"/>
        <end position="807"/>
    </location>
</feature>
<comment type="subunit">
    <text evidence="3 12">Interacts with the MHF histone-fold complex to form the FANCM-MHF complex.</text>
</comment>
<feature type="region of interest" description="Disordered" evidence="13">
    <location>
        <begin position="579"/>
        <end position="737"/>
    </location>
</feature>
<evidence type="ECO:0000256" key="13">
    <source>
        <dbReference type="SAM" id="MobiDB-lite"/>
    </source>
</evidence>
<evidence type="ECO:0000256" key="11">
    <source>
        <dbReference type="ARBA" id="ARBA00047995"/>
    </source>
</evidence>
<dbReference type="RefSeq" id="XP_007914692.1">
    <property type="nucleotide sequence ID" value="XM_007916501.1"/>
</dbReference>
<feature type="compositionally biased region" description="Basic residues" evidence="13">
    <location>
        <begin position="450"/>
        <end position="460"/>
    </location>
</feature>
<evidence type="ECO:0000256" key="2">
    <source>
        <dbReference type="ARBA" id="ARBA00009889"/>
    </source>
</evidence>
<dbReference type="InterPro" id="IPR006935">
    <property type="entry name" value="Helicase/UvrB_N"/>
</dbReference>
<dbReference type="OrthoDB" id="164902at2759"/>
<evidence type="ECO:0000256" key="12">
    <source>
        <dbReference type="RuleBase" id="RU367027"/>
    </source>
</evidence>
<reference evidence="17" key="1">
    <citation type="journal article" date="2013" name="Genome Announc.">
        <title>Draft genome sequence of the ascomycete Phaeoacremonium aleophilum strain UCR-PA7, a causal agent of the esca disease complex in grapevines.</title>
        <authorList>
            <person name="Blanco-Ulate B."/>
            <person name="Rolshausen P."/>
            <person name="Cantu D."/>
        </authorList>
    </citation>
    <scope>NUCLEOTIDE SEQUENCE [LARGE SCALE GENOMIC DNA]</scope>
    <source>
        <strain evidence="17">UCR-PA7</strain>
    </source>
</reference>
<dbReference type="GO" id="GO:0045003">
    <property type="term" value="P:double-strand break repair via synthesis-dependent strand annealing"/>
    <property type="evidence" value="ECO:0007669"/>
    <property type="project" value="TreeGrafter"/>
</dbReference>
<dbReference type="GO" id="GO:0005524">
    <property type="term" value="F:ATP binding"/>
    <property type="evidence" value="ECO:0007669"/>
    <property type="project" value="UniProtKB-UniRule"/>
</dbReference>
<dbReference type="SUPFAM" id="SSF52540">
    <property type="entry name" value="P-loop containing nucleoside triphosphate hydrolases"/>
    <property type="match status" value="1"/>
</dbReference>
<dbReference type="eggNOG" id="KOG0354">
    <property type="taxonomic scope" value="Eukaryota"/>
</dbReference>
<feature type="domain" description="Helicase ATP-binding" evidence="14">
    <location>
        <begin position="1"/>
        <end position="78"/>
    </location>
</feature>
<evidence type="ECO:0000256" key="6">
    <source>
        <dbReference type="ARBA" id="ARBA00022801"/>
    </source>
</evidence>
<dbReference type="CDD" id="cd12091">
    <property type="entry name" value="FANCM_ID"/>
    <property type="match status" value="1"/>
</dbReference>
<evidence type="ECO:0000313" key="17">
    <source>
        <dbReference type="Proteomes" id="UP000014074"/>
    </source>
</evidence>
<dbReference type="GO" id="GO:0009378">
    <property type="term" value="F:four-way junction helicase activity"/>
    <property type="evidence" value="ECO:0007669"/>
    <property type="project" value="TreeGrafter"/>
</dbReference>
<feature type="region of interest" description="Disordered" evidence="13">
    <location>
        <begin position="751"/>
        <end position="846"/>
    </location>
</feature>
<keyword evidence="17" id="KW-1185">Reference proteome</keyword>
<dbReference type="Proteomes" id="UP000014074">
    <property type="component" value="Unassembled WGS sequence"/>
</dbReference>
<dbReference type="PANTHER" id="PTHR14025:SF20">
    <property type="entry name" value="FANCONI ANEMIA GROUP M PROTEIN"/>
    <property type="match status" value="1"/>
</dbReference>
<dbReference type="InterPro" id="IPR039686">
    <property type="entry name" value="FANCM/Mph1-like_ID"/>
</dbReference>
<dbReference type="Pfam" id="PF04851">
    <property type="entry name" value="ResIII"/>
    <property type="match status" value="1"/>
</dbReference>
<dbReference type="GO" id="GO:0036297">
    <property type="term" value="P:interstrand cross-link repair"/>
    <property type="evidence" value="ECO:0007669"/>
    <property type="project" value="TreeGrafter"/>
</dbReference>
<sequence>MTPQTLQNDLGKGYADPKSIVLLVIDEAHRATGDYAYVKVVEFIRRFSKSFRVLALTATPGSKVEGVQDVIDNMGISHIEIRTEESMDIRQYVHSRGIDQVVLEPSDEILHVRDLFSKALKPLVQKLSAQNIWYGRDPMSMTTYGLRTKQAEWNAGPGRHVNPGTKFMTNAIFSILQSVAHAIKLLNFHGIAPFYHNMLDLRSSTEEKGEKGSKYKKQLIHDENFQEMMDTIDKWQRTDGFVGHPKITYLCDTLLNHFMDAGEGSNTRAIVFSEYRDSAEEIVRILNTHKPLISASIFVGQADSKRSEGMKQKQQIETIEKFRTGGFNVLVATSIGEEGLDIGQVDLIVCYDASASPIRMLQRMGRTGRKRAGNIVLLLMKGREEEKYLEAKDNYEMMQKYICDGSRFTFRHDLSSRIVPRDLKPEVDKRMVEIPIENSQNRSLPEPKKGGARKKASKKKFHMPDGVETGFMKASFFGQPKAAVTKPKPRDPVETDFLEDVPYLGSVLLNEAQNAELDRMYRDLPLGNTAQEEITMPVLTAHPRYQRALHPTFRVKHGSYTKRCVRLFKKLARTQENMDQYARPYGNKDSSRYKELPVPPFAEDSGDEDEGIQESTMPSRKRARESSFSETEASSLPKRRKSALKAKAPQRRKSNNNPFLDDLDEDDEDEDEEDEDTLDVEEYPAAPRRGRGRPKAAGGRKRKPAKRKNNGNLEEIGDDCTRTSQLYESDGSDSGADLLDFIVDDDAVISSVRGVSTSPTTASPPASRKSPQLAKAKPFYVPIHLTQDSDDDLPSMSQLGGNQSKQNKGSRRSLTESDSEAEDIVRKPAARKKKRPVIQDTDSESD</sequence>
<dbReference type="PROSITE" id="PS51192">
    <property type="entry name" value="HELICASE_ATP_BIND_1"/>
    <property type="match status" value="1"/>
</dbReference>
<evidence type="ECO:0000256" key="3">
    <source>
        <dbReference type="ARBA" id="ARBA00011390"/>
    </source>
</evidence>
<dbReference type="HOGENOM" id="CLU_002513_0_1_1"/>
<evidence type="ECO:0000256" key="9">
    <source>
        <dbReference type="ARBA" id="ARBA00023125"/>
    </source>
</evidence>
<evidence type="ECO:0000256" key="8">
    <source>
        <dbReference type="ARBA" id="ARBA00022840"/>
    </source>
</evidence>
<comment type="catalytic activity">
    <reaction evidence="11 12">
        <text>ATP + H2O = ADP + phosphate + H(+)</text>
        <dbReference type="Rhea" id="RHEA:13065"/>
        <dbReference type="ChEBI" id="CHEBI:15377"/>
        <dbReference type="ChEBI" id="CHEBI:15378"/>
        <dbReference type="ChEBI" id="CHEBI:30616"/>
        <dbReference type="ChEBI" id="CHEBI:43474"/>
        <dbReference type="ChEBI" id="CHEBI:456216"/>
        <dbReference type="EC" id="3.6.4.12"/>
    </reaction>
</comment>
<dbReference type="GO" id="GO:0016887">
    <property type="term" value="F:ATP hydrolysis activity"/>
    <property type="evidence" value="ECO:0007669"/>
    <property type="project" value="RHEA"/>
</dbReference>
<keyword evidence="8" id="KW-0067">ATP-binding</keyword>
<evidence type="ECO:0000256" key="10">
    <source>
        <dbReference type="ARBA" id="ARBA00023204"/>
    </source>
</evidence>
<evidence type="ECO:0000256" key="4">
    <source>
        <dbReference type="ARBA" id="ARBA00022741"/>
    </source>
</evidence>
<feature type="compositionally biased region" description="Acidic residues" evidence="13">
    <location>
        <begin position="661"/>
        <end position="682"/>
    </location>
</feature>
<dbReference type="InterPro" id="IPR014001">
    <property type="entry name" value="Helicase_ATP-bd"/>
</dbReference>
<gene>
    <name evidence="16" type="ORF">UCRPA7_3966</name>
</gene>
<comment type="function">
    <text evidence="1 12">ATP-dependent DNA helicase involved in DNA damage repair by homologous recombination and in genome maintenance. Capable of unwinding D-loops. Plays a role in limiting crossover recombinants during mitotic DNA double-strand break (DSB) repair. Component of a FANCM-MHF complex which promotes gene conversion at blocked replication forks, probably by reversal of the stalled fork.</text>
</comment>
<dbReference type="PANTHER" id="PTHR14025">
    <property type="entry name" value="FANCONI ANEMIA GROUP M FANCM FAMILY MEMBER"/>
    <property type="match status" value="1"/>
</dbReference>